<evidence type="ECO:0000313" key="7">
    <source>
        <dbReference type="Proteomes" id="UP000037510"/>
    </source>
</evidence>
<evidence type="ECO:0000256" key="4">
    <source>
        <dbReference type="SAM" id="SignalP"/>
    </source>
</evidence>
<accession>A0A0L7LSG9</accession>
<dbReference type="SMART" id="SM00093">
    <property type="entry name" value="SERPIN"/>
    <property type="match status" value="1"/>
</dbReference>
<gene>
    <name evidence="6" type="ORF">OBRU01_00503</name>
</gene>
<dbReference type="InterPro" id="IPR042178">
    <property type="entry name" value="Serpin_sf_1"/>
</dbReference>
<feature type="chain" id="PRO_5013380033" evidence="4">
    <location>
        <begin position="16"/>
        <end position="395"/>
    </location>
</feature>
<dbReference type="GO" id="GO:0005615">
    <property type="term" value="C:extracellular space"/>
    <property type="evidence" value="ECO:0007669"/>
    <property type="project" value="InterPro"/>
</dbReference>
<reference evidence="6 7" key="1">
    <citation type="journal article" date="2015" name="Genome Biol. Evol.">
        <title>The genome of winter moth (Operophtera brumata) provides a genomic perspective on sexual dimorphism and phenology.</title>
        <authorList>
            <person name="Derks M.F."/>
            <person name="Smit S."/>
            <person name="Salis L."/>
            <person name="Schijlen E."/>
            <person name="Bossers A."/>
            <person name="Mateman C."/>
            <person name="Pijl A.S."/>
            <person name="de Ridder D."/>
            <person name="Groenen M.A."/>
            <person name="Visser M.E."/>
            <person name="Megens H.J."/>
        </authorList>
    </citation>
    <scope>NUCLEOTIDE SEQUENCE [LARGE SCALE GENOMIC DNA]</scope>
    <source>
        <strain evidence="6">WM2013NL</strain>
        <tissue evidence="6">Head and thorax</tissue>
    </source>
</reference>
<keyword evidence="4" id="KW-0732">Signal</keyword>
<dbReference type="EMBL" id="JTDY01000179">
    <property type="protein sequence ID" value="KOB78425.1"/>
    <property type="molecule type" value="Genomic_DNA"/>
</dbReference>
<evidence type="ECO:0000259" key="5">
    <source>
        <dbReference type="SMART" id="SM00093"/>
    </source>
</evidence>
<protein>
    <submittedName>
        <fullName evidence="6">Serpin-32</fullName>
    </submittedName>
</protein>
<dbReference type="AlphaFoldDB" id="A0A0L7LSG9"/>
<dbReference type="SUPFAM" id="SSF56574">
    <property type="entry name" value="Serpins"/>
    <property type="match status" value="1"/>
</dbReference>
<dbReference type="InterPro" id="IPR042185">
    <property type="entry name" value="Serpin_sf_2"/>
</dbReference>
<feature type="domain" description="Serpin" evidence="5">
    <location>
        <begin position="29"/>
        <end position="392"/>
    </location>
</feature>
<proteinExistence type="inferred from homology"/>
<dbReference type="Gene3D" id="3.30.497.10">
    <property type="entry name" value="Antithrombin, subunit I, domain 2"/>
    <property type="match status" value="1"/>
</dbReference>
<evidence type="ECO:0000256" key="1">
    <source>
        <dbReference type="ARBA" id="ARBA00022690"/>
    </source>
</evidence>
<dbReference type="STRING" id="104452.A0A0L7LSG9"/>
<dbReference type="InterPro" id="IPR000215">
    <property type="entry name" value="Serpin_fam"/>
</dbReference>
<dbReference type="InterPro" id="IPR036186">
    <property type="entry name" value="Serpin_sf"/>
</dbReference>
<evidence type="ECO:0000256" key="2">
    <source>
        <dbReference type="ARBA" id="ARBA00022900"/>
    </source>
</evidence>
<feature type="signal peptide" evidence="4">
    <location>
        <begin position="1"/>
        <end position="15"/>
    </location>
</feature>
<dbReference type="Proteomes" id="UP000037510">
    <property type="component" value="Unassembled WGS sequence"/>
</dbReference>
<dbReference type="PANTHER" id="PTHR11461:SF367">
    <property type="entry name" value="GH21475P-RELATED"/>
    <property type="match status" value="1"/>
</dbReference>
<name>A0A0L7LSG9_OPEBR</name>
<dbReference type="InterPro" id="IPR023796">
    <property type="entry name" value="Serpin_dom"/>
</dbReference>
<dbReference type="PANTHER" id="PTHR11461">
    <property type="entry name" value="SERINE PROTEASE INHIBITOR, SERPIN"/>
    <property type="match status" value="1"/>
</dbReference>
<comment type="caution">
    <text evidence="6">The sequence shown here is derived from an EMBL/GenBank/DDBJ whole genome shotgun (WGS) entry which is preliminary data.</text>
</comment>
<evidence type="ECO:0000313" key="6">
    <source>
        <dbReference type="EMBL" id="KOB78425.1"/>
    </source>
</evidence>
<keyword evidence="1" id="KW-0646">Protease inhibitor</keyword>
<evidence type="ECO:0000256" key="3">
    <source>
        <dbReference type="RuleBase" id="RU000411"/>
    </source>
</evidence>
<dbReference type="Pfam" id="PF00079">
    <property type="entry name" value="Serpin"/>
    <property type="match status" value="1"/>
</dbReference>
<dbReference type="Gene3D" id="2.30.39.10">
    <property type="entry name" value="Alpha-1-antitrypsin, domain 1"/>
    <property type="match status" value="1"/>
</dbReference>
<keyword evidence="2" id="KW-0722">Serine protease inhibitor</keyword>
<dbReference type="GO" id="GO:0004867">
    <property type="term" value="F:serine-type endopeptidase inhibitor activity"/>
    <property type="evidence" value="ECO:0007669"/>
    <property type="project" value="UniProtKB-KW"/>
</dbReference>
<sequence length="395" mass="44283">MLKAFAIVFLSYAFAAPTVDFSPLNEFSLQLLDHTYTYQENFGKSNKAISPVSVWSLFSLLAEGSSGQTFQELVKELRLPTDLRATQALHLATNNLLKSDFQDVLLKGKSAMFSDCSLQIHPEFCEAATSYSTDIYSVDPKNTTKLAHDINYYICLATEGRITHAVQEENLENLRLILVDALYFKANWTYPFDSTQTREEAFYDYQGKTIGSVNMMYHKAPHNFGDANEIQATVLEMTYGKNEEFSMHLLLPFEGTSIKKLLSNLAAQPLSWINDIRIEGDIPEIDVYVPRFKISSKSDLIPPLQYLGIQSIFDVQRAELPGVSDSPLFISSAAQNVDIEVTEEGTVAAAATVVGLQDRILGQRFEANRDFVFLITERKSNLILFAGVYEEPSVV</sequence>
<organism evidence="6 7">
    <name type="scientific">Operophtera brumata</name>
    <name type="common">Winter moth</name>
    <name type="synonym">Phalaena brumata</name>
    <dbReference type="NCBI Taxonomy" id="104452"/>
    <lineage>
        <taxon>Eukaryota</taxon>
        <taxon>Metazoa</taxon>
        <taxon>Ecdysozoa</taxon>
        <taxon>Arthropoda</taxon>
        <taxon>Hexapoda</taxon>
        <taxon>Insecta</taxon>
        <taxon>Pterygota</taxon>
        <taxon>Neoptera</taxon>
        <taxon>Endopterygota</taxon>
        <taxon>Lepidoptera</taxon>
        <taxon>Glossata</taxon>
        <taxon>Ditrysia</taxon>
        <taxon>Geometroidea</taxon>
        <taxon>Geometridae</taxon>
        <taxon>Larentiinae</taxon>
        <taxon>Operophtera</taxon>
    </lineage>
</organism>
<comment type="similarity">
    <text evidence="3">Belongs to the serpin family.</text>
</comment>
<dbReference type="CDD" id="cd19598">
    <property type="entry name" value="serpin77Ba-like_insects"/>
    <property type="match status" value="1"/>
</dbReference>
<keyword evidence="7" id="KW-1185">Reference proteome</keyword>